<sequence>MMFTEEDVRVCADRECQCVFVCVFAFGEPLNLPVLVQQAFSYFTTSFPSLIGPLQPLRSLGSSIMSVESKKPRAGCCSNFKLFLFSMAFVFFSKAFGGAYMKSSITQIERRFDIPSSLIGLKNELLVYTECPTQPVSVSWGLQVQWTQQTIQYKYETSVSHSIDTNSTASILPCMSNHSLAVADKTPDLEARTACEKAAGSSLWIYVFLGNMLRGIGETPIMPLGVSYLDDFAKEENTPFYLACIHTVGILGPMFGFMLGSLLAKIYVDIGFVDLDSVTINHKDSRWVGAWWLGFIVTGTVILLSSIPFWFLPKSLPKEGQEQSKSKSTELTTVAEQENFLPDENQDHEEKKTVTFQELAKDFIPSLKRLFKNNVFTLMVLTHLVAVNGFIGMITFKPKFMEQIYGQSASKAIFIIGIMNLPAVALGIITGGFVLKRFKLGVIGAARVSITASVGALCLLFVQIFLHCDTAEVAGLTVSYQGVPQVSYNQQTLLSQCNMGCSCSMKHWDPVCAQNGVTYASPCLAGCQTSTGTGREMTFHNCTCAGEMMTPGMNLSAVLGQCPRRSDCDYMFKIYMTFSVVGSFISACGGTPGYIVLLRSIQPDLKSLALGMQTLIVRTLGGIPPPIYFGALIDQTCLKWGTKHCGGRGACRLYDASKFRMTFLGLITGLYCLSNILWGGVYRTVVKRQKKLTLRKQAKENGLEAIIRQHVLMSRVTRSNNIGVISLNNGSPIYTCGPADLIDWIDRQTIVGCRMEEAAAKDGDTMTSQQALCVPDQGTRKRSGISTLKLFIVALSFACFSKALAGTYMKSSITQIERRFDLSSMHIGLIDGSFEMGTMELVLFCSLGFSSLEVGNLLFLAVVSHFGAKLHRPRFIAVGCFVMAVGSFLTGLTHFFMGRYKYNTIIEVFQNDSVNIVACADPLKTEVPEIQMEPSMEDNKACVRESGSNMWIYVFLGNALRGIGETPVTPLGISYIDDFSKAENSPFYIACLQTITLLGPMFGFLLGSYCAKLYVDIGFVDVESVTITPKDARWVGAWWMGFMVSSALLLISSIPFWFLPRSLLKQEGDNSKPTPTLGTLDRTEDATNNNHNLKLTDIAKGFFPSLKRLLGTPAYFLLLCGSILKFNSFIGLFTFKAKYMEQQFGQSASRANFLIGVLNLPAVAVGIFLGGLLMKRYKLSLVSGAQLSFATSFMAYLLLLLQFGTTCDNIPMAGLTISYNGTQSISSDRDMLFSECNRDCSCSADEWDPVCSDSGITYISPCLAGCLGSSGYGKNTVFHNCSCVSASFPAGSSTSVRLGQCPHAKDCSRSFTSYMAVSVLSSFINALGATPGYMVIIRCISPELKSLALGIQALVTRTLGGLPAPVYFGALIDSTCLKWSVKKCGGRGTCRIYDSDMYRIIFLGLITCLSGSSYFFIIAVIVLLRRQFRKPERKPETQNKKASKSIELQAPSNPTQVQSGAPKTPKLPHAPKVWVRMATDLDEGGEVHGTEQLNQDVRPSSSDNTLERQQLQFLTETTVELTPLPSEDVQLEMDGLKSEEEVKEGKDEVCQGTDARPEKEDCLTDDKDVENVTTHSKGTDGLQN</sequence>
<feature type="domain" description="Kazal-like" evidence="21">
    <location>
        <begin position="1230"/>
        <end position="1285"/>
    </location>
</feature>
<evidence type="ECO:0000256" key="1">
    <source>
        <dbReference type="ARBA" id="ARBA00004651"/>
    </source>
</evidence>
<keyword evidence="5 19" id="KW-0812">Transmembrane</keyword>
<evidence type="ECO:0000256" key="19">
    <source>
        <dbReference type="SAM" id="Phobius"/>
    </source>
</evidence>
<evidence type="ECO:0000256" key="8">
    <source>
        <dbReference type="ARBA" id="ARBA00023065"/>
    </source>
</evidence>
<dbReference type="EMBL" id="VOFY01000023">
    <property type="protein sequence ID" value="KAA8580010.1"/>
    <property type="molecule type" value="Genomic_DNA"/>
</dbReference>
<dbReference type="InterPro" id="IPR020846">
    <property type="entry name" value="MFS_dom"/>
</dbReference>
<keyword evidence="9 19" id="KW-0472">Membrane</keyword>
<feature type="transmembrane region" description="Helical" evidence="19">
    <location>
        <begin position="574"/>
        <end position="597"/>
    </location>
</feature>
<feature type="compositionally biased region" description="Basic and acidic residues" evidence="18">
    <location>
        <begin position="1538"/>
        <end position="1570"/>
    </location>
</feature>
<evidence type="ECO:0000256" key="3">
    <source>
        <dbReference type="ARBA" id="ARBA00022448"/>
    </source>
</evidence>
<comment type="catalytic activity">
    <reaction evidence="12">
        <text>3,3',5'-triiodo-L-thyronine(out) = 3,3',5'-triiodo-L-thyronine(in)</text>
        <dbReference type="Rhea" id="RHEA:71815"/>
        <dbReference type="ChEBI" id="CHEBI:57261"/>
    </reaction>
</comment>
<gene>
    <name evidence="22" type="ORF">FQN60_005545</name>
</gene>
<feature type="transmembrane region" description="Helical" evidence="19">
    <location>
        <begin position="412"/>
        <end position="435"/>
    </location>
</feature>
<comment type="catalytic activity">
    <reaction evidence="13">
        <text>L-thyroxine(out) = L-thyroxine(in)</text>
        <dbReference type="Rhea" id="RHEA:71819"/>
        <dbReference type="ChEBI" id="CHEBI:58448"/>
    </reaction>
</comment>
<evidence type="ECO:0000313" key="22">
    <source>
        <dbReference type="EMBL" id="KAA8580010.1"/>
    </source>
</evidence>
<keyword evidence="8" id="KW-0406">Ion transport</keyword>
<dbReference type="GO" id="GO:0016323">
    <property type="term" value="C:basolateral plasma membrane"/>
    <property type="evidence" value="ECO:0007669"/>
    <property type="project" value="UniProtKB-ARBA"/>
</dbReference>
<feature type="region of interest" description="Disordered" evidence="18">
    <location>
        <begin position="1538"/>
        <end position="1584"/>
    </location>
</feature>
<keyword evidence="10" id="KW-1015">Disulfide bond</keyword>
<feature type="transmembrane region" description="Helical" evidence="19">
    <location>
        <begin position="375"/>
        <end position="396"/>
    </location>
</feature>
<dbReference type="InterPro" id="IPR036259">
    <property type="entry name" value="MFS_trans_sf"/>
</dbReference>
<feature type="transmembrane region" description="Helical" evidence="19">
    <location>
        <begin position="987"/>
        <end position="1015"/>
    </location>
</feature>
<comment type="subcellular location">
    <subcellularLocation>
        <location evidence="1">Cell membrane</location>
        <topology evidence="1">Multi-pass membrane protein</topology>
    </subcellularLocation>
</comment>
<evidence type="ECO:0000256" key="4">
    <source>
        <dbReference type="ARBA" id="ARBA00022475"/>
    </source>
</evidence>
<evidence type="ECO:0000256" key="7">
    <source>
        <dbReference type="ARBA" id="ARBA00023055"/>
    </source>
</evidence>
<comment type="similarity">
    <text evidence="2">Belongs to the organo anion transporter (TC 2.A.60) family.</text>
</comment>
<evidence type="ECO:0000313" key="23">
    <source>
        <dbReference type="Proteomes" id="UP000327493"/>
    </source>
</evidence>
<feature type="transmembrane region" description="Helical" evidence="19">
    <location>
        <begin position="663"/>
        <end position="686"/>
    </location>
</feature>
<dbReference type="PANTHER" id="PTHR11388">
    <property type="entry name" value="ORGANIC ANION TRANSPORTER"/>
    <property type="match status" value="1"/>
</dbReference>
<feature type="transmembrane region" description="Helical" evidence="19">
    <location>
        <begin position="288"/>
        <end position="312"/>
    </location>
</feature>
<evidence type="ECO:0000259" key="21">
    <source>
        <dbReference type="PROSITE" id="PS51465"/>
    </source>
</evidence>
<dbReference type="GO" id="GO:0015125">
    <property type="term" value="F:bile acid transmembrane transporter activity"/>
    <property type="evidence" value="ECO:0007669"/>
    <property type="project" value="TreeGrafter"/>
</dbReference>
<dbReference type="PROSITE" id="PS51465">
    <property type="entry name" value="KAZAL_2"/>
    <property type="match status" value="2"/>
</dbReference>
<evidence type="ECO:0000259" key="20">
    <source>
        <dbReference type="PROSITE" id="PS50850"/>
    </source>
</evidence>
<evidence type="ECO:0000256" key="16">
    <source>
        <dbReference type="ARBA" id="ARBA00081851"/>
    </source>
</evidence>
<dbReference type="FunFam" id="3.30.60.30:FF:000048">
    <property type="entry name" value="Solute carrier organic anion transporter family member"/>
    <property type="match status" value="1"/>
</dbReference>
<evidence type="ECO:0000256" key="10">
    <source>
        <dbReference type="ARBA" id="ARBA00023157"/>
    </source>
</evidence>
<feature type="domain" description="Kazal-like" evidence="21">
    <location>
        <begin position="491"/>
        <end position="546"/>
    </location>
</feature>
<protein>
    <recommendedName>
        <fullName evidence="15">Solute carrier organic anion transporter family member 1C1</fullName>
    </recommendedName>
    <alternativeName>
        <fullName evidence="17">Solute carrier family 21 member 14</fullName>
    </alternativeName>
    <alternativeName>
        <fullName evidence="16">Thyroxine transporter</fullName>
    </alternativeName>
</protein>
<dbReference type="SUPFAM" id="SSF103473">
    <property type="entry name" value="MFS general substrate transporter"/>
    <property type="match status" value="2"/>
</dbReference>
<evidence type="ECO:0000256" key="9">
    <source>
        <dbReference type="ARBA" id="ARBA00023136"/>
    </source>
</evidence>
<feature type="transmembrane region" description="Helical" evidence="19">
    <location>
        <begin position="1400"/>
        <end position="1424"/>
    </location>
</feature>
<dbReference type="NCBIfam" id="TIGR00805">
    <property type="entry name" value="oat"/>
    <property type="match status" value="2"/>
</dbReference>
<accession>A0A5J5CIG4</accession>
<evidence type="ECO:0000256" key="5">
    <source>
        <dbReference type="ARBA" id="ARBA00022692"/>
    </source>
</evidence>
<dbReference type="InterPro" id="IPR002350">
    <property type="entry name" value="Kazal_dom"/>
</dbReference>
<comment type="caution">
    <text evidence="22">The sequence shown here is derived from an EMBL/GenBank/DDBJ whole genome shotgun (WGS) entry which is preliminary data.</text>
</comment>
<dbReference type="PROSITE" id="PS50850">
    <property type="entry name" value="MFS"/>
    <property type="match status" value="1"/>
</dbReference>
<comment type="catalytic activity">
    <reaction evidence="14">
        <text>L-thyroxine sulfate(out) = L-thyroxine sulfate(in)</text>
        <dbReference type="Rhea" id="RHEA:73311"/>
        <dbReference type="ChEBI" id="CHEBI:176512"/>
    </reaction>
</comment>
<feature type="compositionally biased region" description="Polar residues" evidence="18">
    <location>
        <begin position="1571"/>
        <end position="1584"/>
    </location>
</feature>
<feature type="transmembrane region" description="Helical" evidence="19">
    <location>
        <begin position="1036"/>
        <end position="1058"/>
    </location>
</feature>
<keyword evidence="7" id="KW-0445">Lipid transport</keyword>
<dbReference type="Pfam" id="PF03137">
    <property type="entry name" value="OATP"/>
    <property type="match status" value="4"/>
</dbReference>
<feature type="transmembrane region" description="Helical" evidence="19">
    <location>
        <begin position="1179"/>
        <end position="1201"/>
    </location>
</feature>
<keyword evidence="4" id="KW-1003">Cell membrane</keyword>
<dbReference type="GO" id="GO:0043252">
    <property type="term" value="P:sodium-independent organic anion transport"/>
    <property type="evidence" value="ECO:0007669"/>
    <property type="project" value="TreeGrafter"/>
</dbReference>
<evidence type="ECO:0000256" key="14">
    <source>
        <dbReference type="ARBA" id="ARBA00052624"/>
    </source>
</evidence>
<evidence type="ECO:0000256" key="2">
    <source>
        <dbReference type="ARBA" id="ARBA00009657"/>
    </source>
</evidence>
<dbReference type="Pfam" id="PF07648">
    <property type="entry name" value="Kazal_2"/>
    <property type="match status" value="2"/>
</dbReference>
<feature type="transmembrane region" description="Helical" evidence="19">
    <location>
        <begin position="240"/>
        <end position="268"/>
    </location>
</feature>
<keyword evidence="23" id="KW-1185">Reference proteome</keyword>
<dbReference type="PANTHER" id="PTHR11388:SF89">
    <property type="entry name" value="SOLUTE CARRIER ORGANIC ANION TRANSPORTER FAMILY MEMBER 1B3"/>
    <property type="match status" value="1"/>
</dbReference>
<reference evidence="22 23" key="1">
    <citation type="submission" date="2019-08" db="EMBL/GenBank/DDBJ databases">
        <title>A chromosome-level genome assembly, high-density linkage maps, and genome scans reveal the genomic architecture of hybrid incompatibilities underlying speciation via character displacement in darters (Percidae: Etheostominae).</title>
        <authorList>
            <person name="Moran R.L."/>
            <person name="Catchen J.M."/>
            <person name="Fuller R.C."/>
        </authorList>
    </citation>
    <scope>NUCLEOTIDE SEQUENCE [LARGE SCALE GENOMIC DNA]</scope>
    <source>
        <strain evidence="22">EspeVRDwgs_2016</strain>
        <tissue evidence="22">Muscle</tissue>
    </source>
</reference>
<organism evidence="22 23">
    <name type="scientific">Etheostoma spectabile</name>
    <name type="common">orangethroat darter</name>
    <dbReference type="NCBI Taxonomy" id="54343"/>
    <lineage>
        <taxon>Eukaryota</taxon>
        <taxon>Metazoa</taxon>
        <taxon>Chordata</taxon>
        <taxon>Craniata</taxon>
        <taxon>Vertebrata</taxon>
        <taxon>Euteleostomi</taxon>
        <taxon>Actinopterygii</taxon>
        <taxon>Neopterygii</taxon>
        <taxon>Teleostei</taxon>
        <taxon>Neoteleostei</taxon>
        <taxon>Acanthomorphata</taxon>
        <taxon>Eupercaria</taxon>
        <taxon>Perciformes</taxon>
        <taxon>Percoidei</taxon>
        <taxon>Percidae</taxon>
        <taxon>Etheostomatinae</taxon>
        <taxon>Etheostoma</taxon>
    </lineage>
</organism>
<dbReference type="GO" id="GO:0006811">
    <property type="term" value="P:monoatomic ion transport"/>
    <property type="evidence" value="ECO:0007669"/>
    <property type="project" value="UniProtKB-KW"/>
</dbReference>
<evidence type="ECO:0000256" key="12">
    <source>
        <dbReference type="ARBA" id="ARBA00050960"/>
    </source>
</evidence>
<feature type="transmembrane region" description="Helical" evidence="19">
    <location>
        <begin position="790"/>
        <end position="809"/>
    </location>
</feature>
<feature type="transmembrane region" description="Helical" evidence="19">
    <location>
        <begin position="1153"/>
        <end position="1173"/>
    </location>
</feature>
<dbReference type="Gene3D" id="3.30.60.30">
    <property type="match status" value="1"/>
</dbReference>
<feature type="transmembrane region" description="Helical" evidence="19">
    <location>
        <begin position="875"/>
        <end position="897"/>
    </location>
</feature>
<dbReference type="SUPFAM" id="SSF100895">
    <property type="entry name" value="Kazal-type serine protease inhibitors"/>
    <property type="match status" value="2"/>
</dbReference>
<feature type="transmembrane region" description="Helical" evidence="19">
    <location>
        <begin position="1314"/>
        <end position="1336"/>
    </location>
</feature>
<keyword evidence="3" id="KW-0813">Transport</keyword>
<proteinExistence type="inferred from homology"/>
<evidence type="ECO:0000256" key="15">
    <source>
        <dbReference type="ARBA" id="ARBA00067107"/>
    </source>
</evidence>
<feature type="transmembrane region" description="Helical" evidence="19">
    <location>
        <begin position="1114"/>
        <end position="1133"/>
    </location>
</feature>
<evidence type="ECO:0000256" key="17">
    <source>
        <dbReference type="ARBA" id="ARBA00082740"/>
    </source>
</evidence>
<name>A0A5J5CIG4_9PERO</name>
<feature type="compositionally biased region" description="Polar residues" evidence="18">
    <location>
        <begin position="1450"/>
        <end position="1461"/>
    </location>
</feature>
<dbReference type="InterPro" id="IPR036058">
    <property type="entry name" value="Kazal_dom_sf"/>
</dbReference>
<keyword evidence="11" id="KW-0325">Glycoprotein</keyword>
<evidence type="ECO:0000256" key="11">
    <source>
        <dbReference type="ARBA" id="ARBA00023180"/>
    </source>
</evidence>
<dbReference type="Gene3D" id="1.20.1250.20">
    <property type="entry name" value="MFS general substrate transporter like domains"/>
    <property type="match status" value="2"/>
</dbReference>
<feature type="transmembrane region" description="Helical" evidence="19">
    <location>
        <begin position="82"/>
        <end position="101"/>
    </location>
</feature>
<evidence type="ECO:0000256" key="13">
    <source>
        <dbReference type="ARBA" id="ARBA00051340"/>
    </source>
</evidence>
<feature type="transmembrane region" description="Helical" evidence="19">
    <location>
        <begin position="841"/>
        <end position="863"/>
    </location>
</feature>
<feature type="region of interest" description="Disordered" evidence="18">
    <location>
        <begin position="1432"/>
        <end position="1468"/>
    </location>
</feature>
<evidence type="ECO:0000256" key="6">
    <source>
        <dbReference type="ARBA" id="ARBA00022989"/>
    </source>
</evidence>
<evidence type="ECO:0000256" key="18">
    <source>
        <dbReference type="SAM" id="MobiDB-lite"/>
    </source>
</evidence>
<dbReference type="InterPro" id="IPR004156">
    <property type="entry name" value="OATP"/>
</dbReference>
<feature type="domain" description="Major facilitator superfamily (MFS) profile" evidence="20">
    <location>
        <begin position="791"/>
        <end position="1434"/>
    </location>
</feature>
<dbReference type="Proteomes" id="UP000327493">
    <property type="component" value="Chromosome 23"/>
</dbReference>
<keyword evidence="6 19" id="KW-1133">Transmembrane helix</keyword>
<dbReference type="GO" id="GO:0015347">
    <property type="term" value="F:sodium-independent organic anion transmembrane transporter activity"/>
    <property type="evidence" value="ECO:0007669"/>
    <property type="project" value="TreeGrafter"/>
</dbReference>